<sequence>MSEVIMDVEMADAVPELAQAPLPKAKLDDLALLVADSDDVIRSASEILTAYSTTHRLWQILRIEDKSINRKWGTYAGLSRIALGGKGFKCMKSKKDPTLKWLLIDTIDPVGEHNLTVSPVEFLDIQNEYEASVKSSKKRKKKDDSAAIDVVVKKRTYLEACIVVLREKGVVSRPSLASFVSVLQGAENDKKLSSNIKTALEKGIRENVIVKVSASFKLNPAWVKSERDKAKKAKIAKEAPVKFPIEDRLLPAYDKKHRTKDKDKKLPLPVGAPIGDMDKPWMNDCIAIHALFSDEAFVGRVGFSYDLLNRALEMGPKFPAFLTTLMVKSLKLLAGDAGGDEGGDEKEKKVDRRYDIFEDFVDLICPLTWPKCVVLFFEQQGLYSEKRIARERQENCLQGQQEDFDLFSKESEKIIGKLKKDEPGALSPLERAQLLRMLADELSAKYMLSVYEERSQAAEEAAKKTRKAEAEVKKIAKDNEQMKAEWVREEEEEAAKTTPKKRKKRDGGEREQLISTMEKAEKSSTLAVEEAEEDYEDLISTEVNRHPSLGADKNGTEYFHFPSLPGKLFVKSKSGKKWSVFSKMSEYDAIVAALDERGINELALKGKLRGRAYMTDDVLDEKKQLEIERLNKRIERLQEDQKRMEEHVLKQGRRSTRVVEEGSKTTGPSELEVLISKRDGVGSDVDLYLDPEVAQLKETGVLVSLAEDLELQGPIDVYQKIPKYPKHGVGSAPGDHKVLPFHEATNPATFLAREILAFEASVTAFQPLSDRTRSSKFRDDLKAIADDEYVTIKEKLKALRAPLKTIEARVYALTGGAFIDQQFDIDSSIVFDAQGGDGSDSDGGDEEDDVDLEDIEDDFFMNDILTPQLKNLSSALHRTRRKEWMAELGNDTTVAGLATIFYGLMKEAVSKIEELEEAKIEFNRDIEKLQTLNGLQSQPANVQKKKAAALKNAVREAKAVAKGNPMVYMPVTPSRTFFWAQIQDFPWWPVVAFIVEDEHWRGLLKKNGLAVVSFLAENEMHLVNIRDMRPLFDEEGIMDIPERPKPPLKGTAKMTFNEAVRIAQKLDYGLQFESNKHGLSSLKPLDMLTAEVKKTESGGSKGGGGSPVKGRVSPMVNGKGRVSP</sequence>
<reference evidence="7" key="1">
    <citation type="journal article" date="2023" name="Commun. Biol.">
        <title>Genome analysis of Parmales, the sister group of diatoms, reveals the evolutionary specialization of diatoms from phago-mixotrophs to photoautotrophs.</title>
        <authorList>
            <person name="Ban H."/>
            <person name="Sato S."/>
            <person name="Yoshikawa S."/>
            <person name="Yamada K."/>
            <person name="Nakamura Y."/>
            <person name="Ichinomiya M."/>
            <person name="Sato N."/>
            <person name="Blanc-Mathieu R."/>
            <person name="Endo H."/>
            <person name="Kuwata A."/>
            <person name="Ogata H."/>
        </authorList>
    </citation>
    <scope>NUCLEOTIDE SEQUENCE [LARGE SCALE GENOMIC DNA]</scope>
    <source>
        <strain evidence="7">NIES 3700</strain>
    </source>
</reference>
<feature type="coiled-coil region" evidence="3">
    <location>
        <begin position="905"/>
        <end position="932"/>
    </location>
</feature>
<evidence type="ECO:0000256" key="3">
    <source>
        <dbReference type="SAM" id="Coils"/>
    </source>
</evidence>
<feature type="coiled-coil region" evidence="3">
    <location>
        <begin position="448"/>
        <end position="485"/>
    </location>
</feature>
<accession>A0A9W7CFW1</accession>
<keyword evidence="3" id="KW-0175">Coiled coil</keyword>
<dbReference type="AlphaFoldDB" id="A0A9W7CFW1"/>
<dbReference type="InterPro" id="IPR036388">
    <property type="entry name" value="WH-like_DNA-bd_sf"/>
</dbReference>
<feature type="domain" description="H15" evidence="5">
    <location>
        <begin position="150"/>
        <end position="220"/>
    </location>
</feature>
<dbReference type="InterPro" id="IPR053271">
    <property type="entry name" value="DDT_domain"/>
</dbReference>
<proteinExistence type="predicted"/>
<dbReference type="EMBL" id="BRXW01000091">
    <property type="protein sequence ID" value="GMI05812.1"/>
    <property type="molecule type" value="Genomic_DNA"/>
</dbReference>
<feature type="coiled-coil region" evidence="3">
    <location>
        <begin position="620"/>
        <end position="647"/>
    </location>
</feature>
<dbReference type="InterPro" id="IPR028941">
    <property type="entry name" value="WHIM2_dom"/>
</dbReference>
<dbReference type="Gene3D" id="2.30.30.140">
    <property type="match status" value="1"/>
</dbReference>
<dbReference type="GO" id="GO:0003677">
    <property type="term" value="F:DNA binding"/>
    <property type="evidence" value="ECO:0007669"/>
    <property type="project" value="InterPro"/>
</dbReference>
<dbReference type="CDD" id="cd05162">
    <property type="entry name" value="PWWP"/>
    <property type="match status" value="1"/>
</dbReference>
<dbReference type="PANTHER" id="PTHR15546">
    <property type="entry name" value="BROMODOMAIN ADJACENT TO ZINC FINGER DOMAIN, 2A"/>
    <property type="match status" value="1"/>
</dbReference>
<keyword evidence="7" id="KW-1185">Reference proteome</keyword>
<protein>
    <recommendedName>
        <fullName evidence="5">H15 domain-containing protein</fullName>
    </recommendedName>
</protein>
<comment type="subcellular location">
    <subcellularLocation>
        <location evidence="1">Nucleus</location>
    </subcellularLocation>
</comment>
<name>A0A9W7CFW1_9STRA</name>
<evidence type="ECO:0000313" key="7">
    <source>
        <dbReference type="Proteomes" id="UP001165122"/>
    </source>
</evidence>
<feature type="region of interest" description="Disordered" evidence="4">
    <location>
        <begin position="1092"/>
        <end position="1124"/>
    </location>
</feature>
<dbReference type="InterPro" id="IPR005818">
    <property type="entry name" value="Histone_H1/H5_H15"/>
</dbReference>
<organism evidence="6 7">
    <name type="scientific">Triparma laevis f. longispina</name>
    <dbReference type="NCBI Taxonomy" id="1714387"/>
    <lineage>
        <taxon>Eukaryota</taxon>
        <taxon>Sar</taxon>
        <taxon>Stramenopiles</taxon>
        <taxon>Ochrophyta</taxon>
        <taxon>Bolidophyceae</taxon>
        <taxon>Parmales</taxon>
        <taxon>Triparmaceae</taxon>
        <taxon>Triparma</taxon>
    </lineage>
</organism>
<evidence type="ECO:0000256" key="1">
    <source>
        <dbReference type="ARBA" id="ARBA00004123"/>
    </source>
</evidence>
<dbReference type="PANTHER" id="PTHR15546:SF2">
    <property type="entry name" value="DDT DOMAIN-CONTAINING PROTEIN DDB_G0282237"/>
    <property type="match status" value="1"/>
</dbReference>
<dbReference type="Pfam" id="PF15613">
    <property type="entry name" value="WSD"/>
    <property type="match status" value="1"/>
</dbReference>
<dbReference type="OrthoDB" id="6159439at2759"/>
<evidence type="ECO:0000259" key="5">
    <source>
        <dbReference type="PROSITE" id="PS51504"/>
    </source>
</evidence>
<dbReference type="GO" id="GO:0000786">
    <property type="term" value="C:nucleosome"/>
    <property type="evidence" value="ECO:0007669"/>
    <property type="project" value="InterPro"/>
</dbReference>
<dbReference type="Proteomes" id="UP001165122">
    <property type="component" value="Unassembled WGS sequence"/>
</dbReference>
<dbReference type="PROSITE" id="PS51504">
    <property type="entry name" value="H15"/>
    <property type="match status" value="1"/>
</dbReference>
<evidence type="ECO:0000313" key="6">
    <source>
        <dbReference type="EMBL" id="GMI05812.1"/>
    </source>
</evidence>
<dbReference type="GO" id="GO:0006334">
    <property type="term" value="P:nucleosome assembly"/>
    <property type="evidence" value="ECO:0007669"/>
    <property type="project" value="InterPro"/>
</dbReference>
<evidence type="ECO:0000256" key="2">
    <source>
        <dbReference type="ARBA" id="ARBA00023242"/>
    </source>
</evidence>
<dbReference type="SUPFAM" id="SSF63748">
    <property type="entry name" value="Tudor/PWWP/MBT"/>
    <property type="match status" value="1"/>
</dbReference>
<comment type="caution">
    <text evidence="6">The sequence shown here is derived from an EMBL/GenBank/DDBJ whole genome shotgun (WGS) entry which is preliminary data.</text>
</comment>
<evidence type="ECO:0000256" key="4">
    <source>
        <dbReference type="SAM" id="MobiDB-lite"/>
    </source>
</evidence>
<dbReference type="GO" id="GO:0005634">
    <property type="term" value="C:nucleus"/>
    <property type="evidence" value="ECO:0007669"/>
    <property type="project" value="UniProtKB-SubCell"/>
</dbReference>
<feature type="region of interest" description="Disordered" evidence="4">
    <location>
        <begin position="485"/>
        <end position="512"/>
    </location>
</feature>
<keyword evidence="2" id="KW-0539">Nucleus</keyword>
<dbReference type="Gene3D" id="1.10.10.10">
    <property type="entry name" value="Winged helix-like DNA-binding domain superfamily/Winged helix DNA-binding domain"/>
    <property type="match status" value="1"/>
</dbReference>
<gene>
    <name evidence="6" type="ORF">TrLO_g356</name>
</gene>